<dbReference type="InterPro" id="IPR049056">
    <property type="entry name" value="NAD_Glu_DH_HM3"/>
</dbReference>
<feature type="domain" description="NAD-specific glutamate dehydrogenase C-terminal" evidence="3">
    <location>
        <begin position="1231"/>
        <end position="1558"/>
    </location>
</feature>
<dbReference type="Pfam" id="PF21074">
    <property type="entry name" value="GDH_C"/>
    <property type="match status" value="1"/>
</dbReference>
<dbReference type="SUPFAM" id="SSF53223">
    <property type="entry name" value="Aminoacid dehydrogenase-like, N-terminal domain"/>
    <property type="match status" value="1"/>
</dbReference>
<dbReference type="InterPro" id="IPR007780">
    <property type="entry name" value="NAD_Glu_DH_bac"/>
</dbReference>
<dbReference type="SUPFAM" id="SSF51735">
    <property type="entry name" value="NAD(P)-binding Rossmann-fold domains"/>
    <property type="match status" value="1"/>
</dbReference>
<keyword evidence="1" id="KW-0560">Oxidoreductase</keyword>
<dbReference type="Gene3D" id="3.40.50.720">
    <property type="entry name" value="NAD(P)-binding Rossmann-like Domain"/>
    <property type="match status" value="1"/>
</dbReference>
<evidence type="ECO:0000259" key="3">
    <source>
        <dbReference type="Pfam" id="PF21074"/>
    </source>
</evidence>
<dbReference type="InterPro" id="IPR028971">
    <property type="entry name" value="NAD-GDH_cat"/>
</dbReference>
<dbReference type="InterPro" id="IPR024727">
    <property type="entry name" value="NAD_Glu_DH_N_ACT1"/>
</dbReference>
<dbReference type="Pfam" id="PF21077">
    <property type="entry name" value="GDH_ACT3"/>
    <property type="match status" value="1"/>
</dbReference>
<evidence type="ECO:0000259" key="6">
    <source>
        <dbReference type="Pfam" id="PF21077"/>
    </source>
</evidence>
<dbReference type="Pfam" id="PF21078">
    <property type="entry name" value="GDH_HM3"/>
    <property type="match status" value="1"/>
</dbReference>
<feature type="domain" description="NAD-glutamate dehydrogenase ACT3" evidence="6">
    <location>
        <begin position="521"/>
        <end position="586"/>
    </location>
</feature>
<feature type="domain" description="NAD-glutamate dehydrogenase ACT2" evidence="5">
    <location>
        <begin position="367"/>
        <end position="453"/>
    </location>
</feature>
<feature type="domain" description="NAD-glutamate dehydrogenase catalytic" evidence="2">
    <location>
        <begin position="694"/>
        <end position="1185"/>
    </location>
</feature>
<dbReference type="Pfam" id="PF21076">
    <property type="entry name" value="GDH_ACT2"/>
    <property type="match status" value="1"/>
</dbReference>
<dbReference type="Pfam" id="PF21073">
    <property type="entry name" value="GDH_HM1"/>
    <property type="match status" value="1"/>
</dbReference>
<dbReference type="InterPro" id="IPR036291">
    <property type="entry name" value="NAD(P)-bd_dom_sf"/>
</dbReference>
<evidence type="ECO:0000259" key="4">
    <source>
        <dbReference type="Pfam" id="PF21075"/>
    </source>
</evidence>
<dbReference type="Proteomes" id="UP000759298">
    <property type="component" value="Unassembled WGS sequence"/>
</dbReference>
<dbReference type="InterPro" id="IPR049058">
    <property type="entry name" value="NAD_Glu_DH_HM2"/>
</dbReference>
<dbReference type="PANTHER" id="PTHR43403">
    <property type="entry name" value="NAD-SPECIFIC GLUTAMATE DEHYDROGENASE"/>
    <property type="match status" value="1"/>
</dbReference>
<reference evidence="7 8" key="1">
    <citation type="submission" date="2021-07" db="EMBL/GenBank/DDBJ databases">
        <title>Alteriqipengyuania abyssalis NZ-12B nov, sp.nov isolated from deep sea sponge in pacific ocean.</title>
        <authorList>
            <person name="Tareen S."/>
            <person name="Wink J."/>
        </authorList>
    </citation>
    <scope>NUCLEOTIDE SEQUENCE [LARGE SCALE GENOMIC DNA]</scope>
    <source>
        <strain evidence="7 8">NZ-12B</strain>
    </source>
</reference>
<dbReference type="Pfam" id="PF21075">
    <property type="entry name" value="GDH_ACT1"/>
    <property type="match status" value="1"/>
</dbReference>
<evidence type="ECO:0000313" key="7">
    <source>
        <dbReference type="EMBL" id="MBY8336958.1"/>
    </source>
</evidence>
<dbReference type="Pfam" id="PF21079">
    <property type="entry name" value="GDH_HM2"/>
    <property type="match status" value="1"/>
</dbReference>
<feature type="domain" description="NAD-glutamate dehydrogenase N-terminal ACT1" evidence="4">
    <location>
        <begin position="37"/>
        <end position="148"/>
    </location>
</feature>
<dbReference type="PANTHER" id="PTHR43403:SF1">
    <property type="entry name" value="NAD-SPECIFIC GLUTAMATE DEHYDROGENASE"/>
    <property type="match status" value="1"/>
</dbReference>
<comment type="caution">
    <text evidence="7">The sequence shown here is derived from an EMBL/GenBank/DDBJ whole genome shotgun (WGS) entry which is preliminary data.</text>
</comment>
<organism evidence="7 8">
    <name type="scientific">Alteriqipengyuania abyssalis</name>
    <dbReference type="NCBI Taxonomy" id="2860200"/>
    <lineage>
        <taxon>Bacteria</taxon>
        <taxon>Pseudomonadati</taxon>
        <taxon>Pseudomonadota</taxon>
        <taxon>Alphaproteobacteria</taxon>
        <taxon>Sphingomonadales</taxon>
        <taxon>Erythrobacteraceae</taxon>
        <taxon>Alteriqipengyuania</taxon>
    </lineage>
</organism>
<keyword evidence="8" id="KW-1185">Reference proteome</keyword>
<dbReference type="EMBL" id="JAHWXP010000002">
    <property type="protein sequence ID" value="MBY8336958.1"/>
    <property type="molecule type" value="Genomic_DNA"/>
</dbReference>
<name>A0ABS7PD07_9SPHN</name>
<dbReference type="InterPro" id="IPR049062">
    <property type="entry name" value="NAD_Glu_DH_ACT2"/>
</dbReference>
<dbReference type="InterPro" id="IPR046346">
    <property type="entry name" value="Aminoacid_DH-like_N_sf"/>
</dbReference>
<dbReference type="Pfam" id="PF05088">
    <property type="entry name" value="Bac_GDH_CD"/>
    <property type="match status" value="1"/>
</dbReference>
<evidence type="ECO:0000259" key="2">
    <source>
        <dbReference type="Pfam" id="PF05088"/>
    </source>
</evidence>
<dbReference type="PIRSF" id="PIRSF036761">
    <property type="entry name" value="GDH_Mll4104"/>
    <property type="match status" value="1"/>
</dbReference>
<gene>
    <name evidence="7" type="ORF">KYN89_07845</name>
</gene>
<sequence length="1571" mass="171967">MAADHRQSEADLLQQLATRMRESLLPVDRPFDEGEIEAAASLVLETAEQRQPGEPAIAITSVESGTRSKLRLALVNDDMPFLVDSISAQVAEFGLSIDRLVHPVLRVERDAQGKLEDLPGKGSNAPRESMIFLETDHADDEVQGELEQALTATLADVRAAVADWEAMRKAMQHDATNLADKEGSALLDWLSGGMLTQLGHLVRHADGREENTLGICRASAREILADQSYARAFDWFDDPANATARMPLIVKANRVSNVHRRVPLDLFLVPIREGGKAEGKTVAISIHAGIWTSAALTTDPHAVPRLRRQLGELMDQLEFDPGGHAGKALVHALTALPHDLLIGFRDEDVRRIATTTMTLNDRPRPRVAVVEAPLARHLFAFVWLPRDMMSTEVRHQIQALLEDQTGSTLLDWSVEIEGGALALLRFVLDFRESTTAYREEDMQARVQEMLRGWSEAVETELAKAFEEKDAQSLAQRYADNFPSFYRADSGAGEAALDIARMRDLASHAGESGDDAPDERGVRLRRSEAQHGGNLRLKIYQHEGTLPLSEAVPALENFGLKTISEVPTLLDGGALGAIHDFNCDLGPGVDPAELLARAEPIETAIAAVLNGHAEDDAFNRLVLSVGLDAREAEWLRAIYRYLRQTGMSFTIYTVVDALAKAPAVTRALIDLFVARHDPAFEGDRKTAEKTAQSAIKDGLQNVAAINDDRLLRLYRSVIEAMLRTNAFALHPGIALSFKFDSEKVPGLPKPIPYREIFVYSRRVEGIHLRAGPVARGGLRWSDRRDDFRTEILGLMKAQRVKNAVIVPTGAKGGFYPKQLPDPAHDRDAWAAEGKASYQIFIRSLLSITDNIVEDEVVHPEGIRILDEADPYFVVAADKGTASFSDVANAIAESADFWLDDAFASGGSHGYDHKAMGITARGAWVSVQRHFREMGVDVQSDPVKVVGCGDMSGDVFGNGMLLSRSIRLVAAFDHRHIFIDPDPDAEASWQERKRLFDLPRSSWDDYAKELISKGGGVYPRTEKSITLSKEARSALGVDRAEFDPESLISAILKAPADLLWFGGIGTYVKAERENNIQVGDPANDALRINGEDLRVKVIGEGANLGVTQAGRIEFALNGGRLNTDFIDNSAGVDCSDNEVNIKIALAAARRAGELSEEERNTLLSEMTAEVAAIVLEDNRLQALAVSIAEQGGEQATASTIRLIETLEDAGMLDRRTEGIGENEVFTRRAGEGIGLTRPELAVLLSSSKLTLQDAIEAGSLTSDPEMESTLFTAFPTPLRTRFAEQIRQHRLRNEIIATALANRIVNRMGMVHPFELAEEEGVGLHEVASAFVTADRLFDVTKIWEALDEAAMPEDARLTLFDRVAMAMRIQMADAIRVCGDTASPSAIVEDLRPTLDILSQGTVNLLGAESRQRSARMRAEFAKAGAPEDIAAAVAHLFDLDGGIGLARLAKDLDVDPRELARAFTDLGGELGLDWAQGTAALMSPSDVWDRLLVAGLARDFQHMRLEFLRRMFAQDDDQAGDPAAIVAAWLERHEAAVRQFRGIIRRAQAQNPVAPATLAQIASQARNLLGR</sequence>
<dbReference type="InterPro" id="IPR049064">
    <property type="entry name" value="NAD_Glu_DH_ACT3"/>
</dbReference>
<evidence type="ECO:0000313" key="8">
    <source>
        <dbReference type="Proteomes" id="UP000759298"/>
    </source>
</evidence>
<accession>A0ABS7PD07</accession>
<dbReference type="InterPro" id="IPR049059">
    <property type="entry name" value="NAD_Glu_DH_HM1"/>
</dbReference>
<protein>
    <submittedName>
        <fullName evidence="7">NAD-glutamate dehydrogenase</fullName>
    </submittedName>
</protein>
<dbReference type="RefSeq" id="WP_222824555.1">
    <property type="nucleotide sequence ID" value="NZ_JAHWXP010000002.1"/>
</dbReference>
<dbReference type="InterPro" id="IPR048381">
    <property type="entry name" value="GDH_C"/>
</dbReference>
<proteinExistence type="predicted"/>
<evidence type="ECO:0000259" key="5">
    <source>
        <dbReference type="Pfam" id="PF21076"/>
    </source>
</evidence>
<evidence type="ECO:0000256" key="1">
    <source>
        <dbReference type="ARBA" id="ARBA00023002"/>
    </source>
</evidence>